<comment type="caution">
    <text evidence="2">The sequence shown here is derived from an EMBL/GenBank/DDBJ whole genome shotgun (WGS) entry which is preliminary data.</text>
</comment>
<dbReference type="InterPro" id="IPR027267">
    <property type="entry name" value="AH/BAR_dom_sf"/>
</dbReference>
<accession>A0A8J2S5N1</accession>
<dbReference type="SUPFAM" id="SSF103657">
    <property type="entry name" value="BAR/IMD domain-like"/>
    <property type="match status" value="1"/>
</dbReference>
<reference evidence="2" key="1">
    <citation type="submission" date="2021-11" db="EMBL/GenBank/DDBJ databases">
        <authorList>
            <consortium name="Genoscope - CEA"/>
            <person name="William W."/>
        </authorList>
    </citation>
    <scope>NUCLEOTIDE SEQUENCE</scope>
</reference>
<evidence type="ECO:0008006" key="4">
    <source>
        <dbReference type="Google" id="ProtNLM"/>
    </source>
</evidence>
<proteinExistence type="predicted"/>
<dbReference type="EMBL" id="CAKKNE010000001">
    <property type="protein sequence ID" value="CAH0365753.1"/>
    <property type="molecule type" value="Genomic_DNA"/>
</dbReference>
<feature type="region of interest" description="Disordered" evidence="1">
    <location>
        <begin position="167"/>
        <end position="227"/>
    </location>
</feature>
<organism evidence="2 3">
    <name type="scientific">Pelagomonas calceolata</name>
    <dbReference type="NCBI Taxonomy" id="35677"/>
    <lineage>
        <taxon>Eukaryota</taxon>
        <taxon>Sar</taxon>
        <taxon>Stramenopiles</taxon>
        <taxon>Ochrophyta</taxon>
        <taxon>Pelagophyceae</taxon>
        <taxon>Pelagomonadales</taxon>
        <taxon>Pelagomonadaceae</taxon>
        <taxon>Pelagomonas</taxon>
    </lineage>
</organism>
<dbReference type="AlphaFoldDB" id="A0A8J2S5N1"/>
<name>A0A8J2S5N1_9STRA</name>
<feature type="compositionally biased region" description="Low complexity" evidence="1">
    <location>
        <begin position="170"/>
        <end position="179"/>
    </location>
</feature>
<dbReference type="Proteomes" id="UP000789595">
    <property type="component" value="Unassembled WGS sequence"/>
</dbReference>
<feature type="non-terminal residue" evidence="2">
    <location>
        <position position="407"/>
    </location>
</feature>
<dbReference type="Gene3D" id="1.20.1270.60">
    <property type="entry name" value="Arfaptin homology (AH) domain/BAR domain"/>
    <property type="match status" value="1"/>
</dbReference>
<sequence length="407" mass="42887">NGSARHCDVFEKQPSWKLHTIATMPDAAALAVCDIELNDVPDMRQEDQKEAIVDAPEQLVAPGPCYATHLDVGPAQTRARDTVDAVTRVARAAAELCSVEEQYARGLKKVASTLEGAAGPDKGVRGACAAAAAMLASASTAHATLAKSLAADVEAPLEQARVAVRKAQSDGATRAQAAHRAVKAADDRYRRAASRLKAHVRDATANEAAKPAPGEGSGLDSAEAPPEKPHASIYARYLAPTKPSPDDARQECDARWRDLSLESRKAALEAQRLLTAYQASDEAAVETCVDALRKVGVHQASAFSTRTYDLAQLTRALDACDALADVAVFVEEREQARDRVDGACVRNALRLCQPETSQVGRALGSVFVPRSPVDDVLASPSAVADASTAAVADDVRYVQLPVRAGAG</sequence>
<evidence type="ECO:0000313" key="2">
    <source>
        <dbReference type="EMBL" id="CAH0365753.1"/>
    </source>
</evidence>
<evidence type="ECO:0000313" key="3">
    <source>
        <dbReference type="Proteomes" id="UP000789595"/>
    </source>
</evidence>
<keyword evidence="3" id="KW-1185">Reference proteome</keyword>
<protein>
    <recommendedName>
        <fullName evidence="4">FCH domain-containing protein</fullName>
    </recommendedName>
</protein>
<feature type="non-terminal residue" evidence="2">
    <location>
        <position position="1"/>
    </location>
</feature>
<evidence type="ECO:0000256" key="1">
    <source>
        <dbReference type="SAM" id="MobiDB-lite"/>
    </source>
</evidence>
<gene>
    <name evidence="2" type="ORF">PECAL_1P22070</name>
</gene>